<dbReference type="SMART" id="SM00120">
    <property type="entry name" value="HX"/>
    <property type="match status" value="2"/>
</dbReference>
<reference evidence="12" key="1">
    <citation type="journal article" date="2014" name="PLoS ONE">
        <title>The genome and linkage map of the northern pike (Esox lucius): conserved synteny revealed between the salmonid sister group and the Neoteleostei.</title>
        <authorList>
            <person name="Rondeau E.B."/>
            <person name="Minkley D.R."/>
            <person name="Leong J.S."/>
            <person name="Messmer A.M."/>
            <person name="Jantzen J.R."/>
            <person name="von Schalburg K.R."/>
            <person name="Lemon C."/>
            <person name="Bird N.H."/>
            <person name="Koop B.F."/>
        </authorList>
    </citation>
    <scope>NUCLEOTIDE SEQUENCE</scope>
</reference>
<keyword evidence="4 6" id="KW-1015">Disulfide bond</keyword>
<dbReference type="GO" id="GO:0005615">
    <property type="term" value="C:extracellular space"/>
    <property type="evidence" value="ECO:0007669"/>
    <property type="project" value="TreeGrafter"/>
</dbReference>
<dbReference type="Bgee" id="ENSELUG00000015134">
    <property type="expression patterns" value="Expressed in liver and 14 other cell types or tissues"/>
</dbReference>
<dbReference type="PANTHER" id="PTHR12352">
    <property type="entry name" value="SECRETED MODULAR CALCIUM-BINDING PROTEIN"/>
    <property type="match status" value="1"/>
</dbReference>
<evidence type="ECO:0000256" key="6">
    <source>
        <dbReference type="PROSITE-ProRule" id="PRU00500"/>
    </source>
</evidence>
<feature type="disulfide bond" evidence="6">
    <location>
        <begin position="74"/>
        <end position="81"/>
    </location>
</feature>
<evidence type="ECO:0000256" key="7">
    <source>
        <dbReference type="PROSITE-ProRule" id="PRU01011"/>
    </source>
</evidence>
<dbReference type="InterPro" id="IPR018487">
    <property type="entry name" value="Hemopexin-like_repeat"/>
</dbReference>
<accession>A0A3P8YF15</accession>
<feature type="compositionally biased region" description="Basic residues" evidence="8">
    <location>
        <begin position="37"/>
        <end position="47"/>
    </location>
</feature>
<evidence type="ECO:0000256" key="8">
    <source>
        <dbReference type="SAM" id="MobiDB-lite"/>
    </source>
</evidence>
<evidence type="ECO:0000256" key="2">
    <source>
        <dbReference type="ARBA" id="ARBA00022525"/>
    </source>
</evidence>
<name>A0A3P8YF15_ESOLU</name>
<keyword evidence="2" id="KW-0964">Secreted</keyword>
<evidence type="ECO:0000313" key="12">
    <source>
        <dbReference type="Proteomes" id="UP000265140"/>
    </source>
</evidence>
<dbReference type="Proteomes" id="UP000265140">
    <property type="component" value="Chromosome 20"/>
</dbReference>
<evidence type="ECO:0000256" key="9">
    <source>
        <dbReference type="SAM" id="SignalP"/>
    </source>
</evidence>
<dbReference type="STRING" id="8010.ENSELUP00000015164"/>
<dbReference type="PANTHER" id="PTHR12352:SF3">
    <property type="entry name" value="NIDOGEN-2"/>
    <property type="match status" value="1"/>
</dbReference>
<dbReference type="Ensembl" id="ENSELUT00000039228.3">
    <property type="protein sequence ID" value="ENSELUP00000015164.2"/>
    <property type="gene ID" value="ENSELUG00000015134.3"/>
</dbReference>
<evidence type="ECO:0000259" key="10">
    <source>
        <dbReference type="PROSITE" id="PS51162"/>
    </source>
</evidence>
<dbReference type="InterPro" id="IPR000716">
    <property type="entry name" value="Thyroglobulin_1"/>
</dbReference>
<reference evidence="11" key="4">
    <citation type="submission" date="2025-09" db="UniProtKB">
        <authorList>
            <consortium name="Ensembl"/>
        </authorList>
    </citation>
    <scope>IDENTIFICATION</scope>
</reference>
<comment type="subcellular location">
    <subcellularLocation>
        <location evidence="1">Secreted</location>
    </subcellularLocation>
</comment>
<dbReference type="GeneID" id="105029807"/>
<dbReference type="Gene3D" id="2.110.10.10">
    <property type="entry name" value="Hemopexin-like domain"/>
    <property type="match status" value="1"/>
</dbReference>
<dbReference type="Gene3D" id="4.10.800.10">
    <property type="entry name" value="Thyroglobulin type-1"/>
    <property type="match status" value="2"/>
</dbReference>
<protein>
    <recommendedName>
        <fullName evidence="10">Thyroglobulin type-1 domain-containing protein</fullName>
    </recommendedName>
</protein>
<evidence type="ECO:0000313" key="11">
    <source>
        <dbReference type="Ensembl" id="ENSELUP00000015164.2"/>
    </source>
</evidence>
<sequence length="389" mass="42611">MRLLSQTLCLCLVLAVCHTAPPNLDVMLKDQPENHKPCHQHKDKVKGKSPGGQPMPGAFVPQCNEHGHYEPLQCHGSTGHCWCVDSRGEERAGTRKGPGSGKPNCDVPDQPENHKPCWQYKDKVKGKSPGGQPMAGAFVPQCNEHGHYEPLQCHGSTGHCWCVDSLGEERGGTRKGPECGKPNCDVQGNVTEDTRRESCSQAPLDAVTSVNHNKTLAFRGDNYMQIDQQSCDGWRAFPIVDSFKDLHGNVTAAFSYTGQLHLIKGEQVFVYTYNGEQFELVEGFPKPLKDELGINGPLDAAFVCGEESVLHVIKGKQMFDVELTATPRGVVGEVPLPFHKLDAATCSLKGITVFVGPEHFKYTSPMNLAFSRISPIPHKTSLKMFGCSH</sequence>
<dbReference type="Pfam" id="PF00086">
    <property type="entry name" value="Thyroglobulin_1"/>
    <property type="match status" value="2"/>
</dbReference>
<dbReference type="AlphaFoldDB" id="A0A3P8YF15"/>
<evidence type="ECO:0000256" key="1">
    <source>
        <dbReference type="ARBA" id="ARBA00004613"/>
    </source>
</evidence>
<reference evidence="11" key="2">
    <citation type="submission" date="2020-02" db="EMBL/GenBank/DDBJ databases">
        <title>Esox lucius (northern pike) genome, fEsoLuc1, primary haplotype.</title>
        <authorList>
            <person name="Myers G."/>
            <person name="Karagic N."/>
            <person name="Meyer A."/>
            <person name="Pippel M."/>
            <person name="Reichard M."/>
            <person name="Winkler S."/>
            <person name="Tracey A."/>
            <person name="Sims Y."/>
            <person name="Howe K."/>
            <person name="Rhie A."/>
            <person name="Formenti G."/>
            <person name="Durbin R."/>
            <person name="Fedrigo O."/>
            <person name="Jarvis E.D."/>
        </authorList>
    </citation>
    <scope>NUCLEOTIDE SEQUENCE [LARGE SCALE GENOMIC DNA]</scope>
</reference>
<feature type="domain" description="Thyroglobulin type-1" evidence="10">
    <location>
        <begin position="114"/>
        <end position="184"/>
    </location>
</feature>
<feature type="region of interest" description="Disordered" evidence="8">
    <location>
        <begin position="34"/>
        <end position="54"/>
    </location>
</feature>
<evidence type="ECO:0000256" key="5">
    <source>
        <dbReference type="ARBA" id="ARBA00023180"/>
    </source>
</evidence>
<dbReference type="SUPFAM" id="SSF57610">
    <property type="entry name" value="Thyroglobulin type-1 domain"/>
    <property type="match status" value="2"/>
</dbReference>
<dbReference type="RefSeq" id="XP_010901642.1">
    <property type="nucleotide sequence ID" value="XM_010903340.5"/>
</dbReference>
<proteinExistence type="predicted"/>
<dbReference type="InterPro" id="IPR051950">
    <property type="entry name" value="Dev_reg/Prot_inhib"/>
</dbReference>
<feature type="chain" id="PRO_5027699743" description="Thyroglobulin type-1 domain-containing protein" evidence="9">
    <location>
        <begin position="20"/>
        <end position="389"/>
    </location>
</feature>
<dbReference type="InParanoid" id="A0A3P8YF15"/>
<dbReference type="OrthoDB" id="7357196at2759"/>
<feature type="disulfide bond" evidence="6">
    <location>
        <begin position="153"/>
        <end position="160"/>
    </location>
</feature>
<organism evidence="11 12">
    <name type="scientific">Esox lucius</name>
    <name type="common">Northern pike</name>
    <dbReference type="NCBI Taxonomy" id="8010"/>
    <lineage>
        <taxon>Eukaryota</taxon>
        <taxon>Metazoa</taxon>
        <taxon>Chordata</taxon>
        <taxon>Craniata</taxon>
        <taxon>Vertebrata</taxon>
        <taxon>Euteleostomi</taxon>
        <taxon>Actinopterygii</taxon>
        <taxon>Neopterygii</taxon>
        <taxon>Teleostei</taxon>
        <taxon>Protacanthopterygii</taxon>
        <taxon>Esociformes</taxon>
        <taxon>Esocidae</taxon>
        <taxon>Esox</taxon>
    </lineage>
</organism>
<keyword evidence="5" id="KW-0325">Glycoprotein</keyword>
<dbReference type="InterPro" id="IPR036375">
    <property type="entry name" value="Hemopexin-like_dom_sf"/>
</dbReference>
<dbReference type="InterPro" id="IPR036857">
    <property type="entry name" value="Thyroglobulin_1_sf"/>
</dbReference>
<keyword evidence="9" id="KW-0732">Signal</keyword>
<keyword evidence="12" id="KW-1185">Reference proteome</keyword>
<evidence type="ECO:0000256" key="4">
    <source>
        <dbReference type="ARBA" id="ARBA00023157"/>
    </source>
</evidence>
<evidence type="ECO:0000256" key="3">
    <source>
        <dbReference type="ARBA" id="ARBA00022737"/>
    </source>
</evidence>
<feature type="repeat" description="Hemopexin" evidence="7">
    <location>
        <begin position="247"/>
        <end position="295"/>
    </location>
</feature>
<dbReference type="GeneTree" id="ENSGT00390000018436"/>
<feature type="signal peptide" evidence="9">
    <location>
        <begin position="1"/>
        <end position="19"/>
    </location>
</feature>
<dbReference type="SUPFAM" id="SSF50923">
    <property type="entry name" value="Hemopexin-like domain"/>
    <property type="match status" value="1"/>
</dbReference>
<dbReference type="PROSITE" id="PS51642">
    <property type="entry name" value="HEMOPEXIN_2"/>
    <property type="match status" value="1"/>
</dbReference>
<dbReference type="PROSITE" id="PS51162">
    <property type="entry name" value="THYROGLOBULIN_1_2"/>
    <property type="match status" value="2"/>
</dbReference>
<reference evidence="11" key="3">
    <citation type="submission" date="2025-08" db="UniProtKB">
        <authorList>
            <consortium name="Ensembl"/>
        </authorList>
    </citation>
    <scope>IDENTIFICATION</scope>
</reference>
<dbReference type="SMART" id="SM00211">
    <property type="entry name" value="TY"/>
    <property type="match status" value="2"/>
</dbReference>
<dbReference type="KEGG" id="els:105029807"/>
<dbReference type="CDD" id="cd00191">
    <property type="entry name" value="TY"/>
    <property type="match status" value="2"/>
</dbReference>
<dbReference type="FunFam" id="4.10.800.10:FF:000001">
    <property type="entry name" value="Testican-3 isoform 2"/>
    <property type="match status" value="1"/>
</dbReference>
<keyword evidence="3" id="KW-0677">Repeat</keyword>
<comment type="caution">
    <text evidence="6">Lacks conserved residue(s) required for the propagation of feature annotation.</text>
</comment>
<feature type="domain" description="Thyroglobulin type-1" evidence="10">
    <location>
        <begin position="35"/>
        <end position="105"/>
    </location>
</feature>
<dbReference type="PROSITE" id="PS00484">
    <property type="entry name" value="THYROGLOBULIN_1_1"/>
    <property type="match status" value="2"/>
</dbReference>